<dbReference type="OrthoDB" id="2951834at2759"/>
<name>A0A9P4YCW3_CRYP1</name>
<dbReference type="RefSeq" id="XP_040781702.1">
    <property type="nucleotide sequence ID" value="XM_040915653.1"/>
</dbReference>
<comment type="caution">
    <text evidence="1">The sequence shown here is derived from an EMBL/GenBank/DDBJ whole genome shotgun (WGS) entry which is preliminary data.</text>
</comment>
<dbReference type="GeneID" id="63832782"/>
<evidence type="ECO:0000313" key="1">
    <source>
        <dbReference type="EMBL" id="KAF3770741.1"/>
    </source>
</evidence>
<reference evidence="1" key="1">
    <citation type="journal article" date="2020" name="Phytopathology">
        <title>Genome sequence of the chestnut blight fungus Cryphonectria parasitica EP155: A fundamental resource for an archetypical invasive plant pathogen.</title>
        <authorList>
            <person name="Crouch J.A."/>
            <person name="Dawe A."/>
            <person name="Aerts A."/>
            <person name="Barry K."/>
            <person name="Churchill A.C.L."/>
            <person name="Grimwood J."/>
            <person name="Hillman B."/>
            <person name="Milgroom M.G."/>
            <person name="Pangilinan J."/>
            <person name="Smith M."/>
            <person name="Salamov A."/>
            <person name="Schmutz J."/>
            <person name="Yadav J."/>
            <person name="Grigoriev I.V."/>
            <person name="Nuss D."/>
        </authorList>
    </citation>
    <scope>NUCLEOTIDE SEQUENCE</scope>
    <source>
        <strain evidence="1">EP155</strain>
    </source>
</reference>
<dbReference type="AlphaFoldDB" id="A0A9P4YCW3"/>
<sequence length="193" mass="22039">FLDLPLEIRQQIYTYLLIYPPPDPHSLLRHPQNTSSSLHPAILSVSRQIHIEALPYLYAHNAFDCHPSLLTIFPRLYDPGRRTYPRVSEGTCPGVRLIRRWYLTARLDCGPFWDAETIAGAFSRAEELTVEVRQNIFLGCGGDVLRLFDGVRGVRRVKIWGSTTGLEGYVRWLEAAMMSPIGTEIVPFIEEEE</sequence>
<feature type="non-terminal residue" evidence="1">
    <location>
        <position position="1"/>
    </location>
</feature>
<accession>A0A9P4YCW3</accession>
<dbReference type="PANTHER" id="PTHR42085:SF4">
    <property type="entry name" value="F-BOX DOMAIN-CONTAINING PROTEIN"/>
    <property type="match status" value="1"/>
</dbReference>
<proteinExistence type="predicted"/>
<dbReference type="Proteomes" id="UP000803844">
    <property type="component" value="Unassembled WGS sequence"/>
</dbReference>
<organism evidence="1 2">
    <name type="scientific">Cryphonectria parasitica (strain ATCC 38755 / EP155)</name>
    <dbReference type="NCBI Taxonomy" id="660469"/>
    <lineage>
        <taxon>Eukaryota</taxon>
        <taxon>Fungi</taxon>
        <taxon>Dikarya</taxon>
        <taxon>Ascomycota</taxon>
        <taxon>Pezizomycotina</taxon>
        <taxon>Sordariomycetes</taxon>
        <taxon>Sordariomycetidae</taxon>
        <taxon>Diaporthales</taxon>
        <taxon>Cryphonectriaceae</taxon>
        <taxon>Cryphonectria-Endothia species complex</taxon>
        <taxon>Cryphonectria</taxon>
    </lineage>
</organism>
<evidence type="ECO:0000313" key="2">
    <source>
        <dbReference type="Proteomes" id="UP000803844"/>
    </source>
</evidence>
<dbReference type="InterPro" id="IPR038883">
    <property type="entry name" value="AN11006-like"/>
</dbReference>
<keyword evidence="2" id="KW-1185">Reference proteome</keyword>
<dbReference type="PANTHER" id="PTHR42085">
    <property type="entry name" value="F-BOX DOMAIN-CONTAINING PROTEIN"/>
    <property type="match status" value="1"/>
</dbReference>
<feature type="non-terminal residue" evidence="1">
    <location>
        <position position="193"/>
    </location>
</feature>
<gene>
    <name evidence="1" type="ORF">M406DRAFT_223448</name>
</gene>
<dbReference type="EMBL" id="MU032344">
    <property type="protein sequence ID" value="KAF3770741.1"/>
    <property type="molecule type" value="Genomic_DNA"/>
</dbReference>
<protein>
    <recommendedName>
        <fullName evidence="3">F-box domain-containing protein</fullName>
    </recommendedName>
</protein>
<evidence type="ECO:0008006" key="3">
    <source>
        <dbReference type="Google" id="ProtNLM"/>
    </source>
</evidence>